<evidence type="ECO:0000313" key="2">
    <source>
        <dbReference type="EMBL" id="EME83721.1"/>
    </source>
</evidence>
<dbReference type="RefSeq" id="XP_007926882.1">
    <property type="nucleotide sequence ID" value="XM_007928691.1"/>
</dbReference>
<organism evidence="2 3">
    <name type="scientific">Pseudocercospora fijiensis (strain CIRAD86)</name>
    <name type="common">Black leaf streak disease fungus</name>
    <name type="synonym">Mycosphaerella fijiensis</name>
    <dbReference type="NCBI Taxonomy" id="383855"/>
    <lineage>
        <taxon>Eukaryota</taxon>
        <taxon>Fungi</taxon>
        <taxon>Dikarya</taxon>
        <taxon>Ascomycota</taxon>
        <taxon>Pezizomycotina</taxon>
        <taxon>Dothideomycetes</taxon>
        <taxon>Dothideomycetidae</taxon>
        <taxon>Mycosphaerellales</taxon>
        <taxon>Mycosphaerellaceae</taxon>
        <taxon>Pseudocercospora</taxon>
    </lineage>
</organism>
<gene>
    <name evidence="2" type="ORF">MYCFIDRAFT_175140</name>
</gene>
<feature type="compositionally biased region" description="Basic residues" evidence="1">
    <location>
        <begin position="818"/>
        <end position="839"/>
    </location>
</feature>
<proteinExistence type="predicted"/>
<feature type="region of interest" description="Disordered" evidence="1">
    <location>
        <begin position="818"/>
        <end position="849"/>
    </location>
</feature>
<evidence type="ECO:0000313" key="3">
    <source>
        <dbReference type="Proteomes" id="UP000016932"/>
    </source>
</evidence>
<evidence type="ECO:0000256" key="1">
    <source>
        <dbReference type="SAM" id="MobiDB-lite"/>
    </source>
</evidence>
<sequence>MVCQALGRFEKLDHDSGRSIHLVEGRCPTQSLENWREQSTVPNTMSLVGLPICHKSVSQRLEPGAIITFNHVSLMLHLPLSLLIAKQSPLMPTLTVTFPTTATMPMFITHKVIKMRMLLVLPPALCYVPLTSLTSVTITLTEAHRKDLLVPDPPVGLKYIFWPSLRSTSTFLLKHSRYVHHPPPTSITHHPSPITIHHDLHFGLGQCECRRTAIWPHYLFCDTANIVRHPGLLLGQRREVDGRGSRPAPIDEDSSEMVAHGADRDSTTSLFGSLERGSLLRLGTAHFLEPFISFHHALAIADTWRRVHIWPHVFHRQPPRPQTRFCLRYSNPATVLLCSRRHHLFCTTTDAYQRDVEQRWRLYLPEPAGDGTLEETAAAPFPVALKTEINLSSAFKHSNEASLASHLMRPRRSAVNEPTTRISPLPFPSMETKPPICFKATKTIPYFPPIRRRRKESSWGKKNEARNAVSHSLHMHGAAAMLVEMKNTIGLAFYMTHELWTGIPSIVGDRSTELDGMEFTRSAQELWGRSRAYIRTGKMMDIWKASAGRASDSLKVPRVAHCKSPTHVHTEHPIFMGDWLLHKRFATVCNSTHDCRGPDFGISHPDCFSTLDLGGQEHCTLQAVFEDQEDFCSTAIDTSNIRQSFRLIFTRSISRRHCADDDHHSSMRLPYNVAQPRLSPEVSRDLEARDSNSLFHDLLFDMIIVLCPLLYSTACGRKEKVTGISLSSEQFERDVQFLCHEALLQSLTKKKAQKLGTMPPKKGKGKKSTSAKPAAQAKPAAEAKPARKPITIKIRRTIGDGPKSSEGSTNAVAAAVVTRHKTSHPPNPLRHRTNPKKSKNQQDLEHEDPISFQTSNIFDFYEDLLRLERLDAIDELDELAPEPNESVATEEAVAVEENQSPSAGGEEEQLMSDGEIMLRFLLGKVVPGSVGSNRKTVQQTYMWYFKSRSWNPRFHSTALVCEIANLGIGSSAELLAYIASCRPSGARCMEQRSLTVSCDDRGDPSSTLDCCSMREDPCPTVGLLLEARFVKDETLKPPAEKNNCAMAFPIVLLPKSAELESMPDTSRDELQARIYDTCEALTTTIKAVNNAMKKIDGEAYQFSPALRNWRAMRWEKLFRRSGGPSRRAGEPHWMRSIRRDCTVREISQRGFWADHTRSGEQAEFTAAVCALFAECVSKLPNFHPSTKASSLPGGGESEASQADPGLSALERRSVAVKRPPGHLEAAGRSSKWFDAHNHFLRRGHRSGSWLLTMRLASVWRRGEIGAGGHAKSQKMGGASSPKCTSVAGLCEGGRCVGKSGLYTSTWLFLGDTPALPVQITIVERSHVFTGRLDALPPYMALAGNQISVRASEDLPPTETGPLWNRSLRKTTPGFSLCHGTYIESSPSFWPSPLRKSGESIALRDRSDVAVFPETGTITQFDPRHLHEHSGLPNGLDGPAPERLTQIQPASIISWRGGIQDACTCFLPDTLPSASSISRHHITVFPIARPVHPLEQGFAHERAVMHLSTAHVPTTLSFLADQRFSAAPTSVFSTRIPHRDQQSTRVKTGSRFETSKLIVDHAALAIPKTEGRWRKATAWQNMPQTSEVRQWNYCDLDGQNWMSFFSIYGKEYQAPLIIGGLHWRGADEIAETLFNSQRSGQRNDIDYVPKTSKSRHFALFPICNYVKELSESGQRRAGKGLERSAGNIALPEALVNVCFNPGISEAEHFPQMPERFLSSLIHLFSSFRVSWQSTVDKVVTARGPTCTGVHEFHLDDFFSAMDDVLPTKTPYYVRCSTVFPSILEGAGTGVAEKVDGQRASYENKIVRFPWPLQYHTVAIIAMQQSIDASSAELFEGIQWIRTNRFEGSQEFRGRKDVQHEVNRWHDLRSRQEPQRKCLASTHKLELCFDSFAFFFFPSTSQHTNHNTFTRPLHPHTRLLQRLRRHMLSRGASSNGNSSLPSGRYLSSLCRYAPSAHQYQTHANNVIGWHMEATKALLAATAPSGRMTPLLHRRSIHTGLTATLATAFNITQHNFSSNFPHFHFNSWLTSTETDFDSTLKHVWCPPAAALLTASTGSEAPGRPHETTLFFHPWDAEKEIKLTPPTQMGLRLTFMPMPARGVADQQSWNPVSTTPLTDECDRGTSMHRLLSSYFVCVLILLLRLTIGIDIKTRPFNADVFEHDAED</sequence>
<dbReference type="VEuPathDB" id="FungiDB:MYCFIDRAFT_175140"/>
<feature type="region of interest" description="Disordered" evidence="1">
    <location>
        <begin position="239"/>
        <end position="261"/>
    </location>
</feature>
<keyword evidence="3" id="KW-1185">Reference proteome</keyword>
<feature type="region of interest" description="Disordered" evidence="1">
    <location>
        <begin position="1185"/>
        <end position="1205"/>
    </location>
</feature>
<feature type="region of interest" description="Disordered" evidence="1">
    <location>
        <begin position="751"/>
        <end position="792"/>
    </location>
</feature>
<protein>
    <submittedName>
        <fullName evidence="2">Uncharacterized protein</fullName>
    </submittedName>
</protein>
<accession>M3AGN5</accession>
<feature type="region of interest" description="Disordered" evidence="1">
    <location>
        <begin position="406"/>
        <end position="426"/>
    </location>
</feature>
<dbReference type="Proteomes" id="UP000016932">
    <property type="component" value="Unassembled WGS sequence"/>
</dbReference>
<feature type="compositionally biased region" description="Low complexity" evidence="1">
    <location>
        <begin position="885"/>
        <end position="897"/>
    </location>
</feature>
<dbReference type="OrthoDB" id="10484721at2759"/>
<dbReference type="KEGG" id="pfj:MYCFIDRAFT_175140"/>
<name>M3AGN5_PSEFD</name>
<feature type="compositionally biased region" description="Low complexity" evidence="1">
    <location>
        <begin position="770"/>
        <end position="792"/>
    </location>
</feature>
<reference evidence="2 3" key="1">
    <citation type="journal article" date="2012" name="PLoS Pathog.">
        <title>Diverse lifestyles and strategies of plant pathogenesis encoded in the genomes of eighteen Dothideomycetes fungi.</title>
        <authorList>
            <person name="Ohm R.A."/>
            <person name="Feau N."/>
            <person name="Henrissat B."/>
            <person name="Schoch C.L."/>
            <person name="Horwitz B.A."/>
            <person name="Barry K.W."/>
            <person name="Condon B.J."/>
            <person name="Copeland A.C."/>
            <person name="Dhillon B."/>
            <person name="Glaser F."/>
            <person name="Hesse C.N."/>
            <person name="Kosti I."/>
            <person name="LaButti K."/>
            <person name="Lindquist E.A."/>
            <person name="Lucas S."/>
            <person name="Salamov A.A."/>
            <person name="Bradshaw R.E."/>
            <person name="Ciuffetti L."/>
            <person name="Hamelin R.C."/>
            <person name="Kema G.H.J."/>
            <person name="Lawrence C."/>
            <person name="Scott J.A."/>
            <person name="Spatafora J.W."/>
            <person name="Turgeon B.G."/>
            <person name="de Wit P.J.G.M."/>
            <person name="Zhong S."/>
            <person name="Goodwin S.B."/>
            <person name="Grigoriev I.V."/>
        </authorList>
    </citation>
    <scope>NUCLEOTIDE SEQUENCE [LARGE SCALE GENOMIC DNA]</scope>
    <source>
        <strain evidence="2 3">CIRAD86</strain>
    </source>
</reference>
<dbReference type="EMBL" id="KB446558">
    <property type="protein sequence ID" value="EME83721.1"/>
    <property type="molecule type" value="Genomic_DNA"/>
</dbReference>
<dbReference type="GeneID" id="19333341"/>
<dbReference type="HOGENOM" id="CLU_231621_0_0_1"/>
<feature type="compositionally biased region" description="Basic and acidic residues" evidence="1">
    <location>
        <begin position="840"/>
        <end position="849"/>
    </location>
</feature>
<feature type="region of interest" description="Disordered" evidence="1">
    <location>
        <begin position="882"/>
        <end position="907"/>
    </location>
</feature>